<dbReference type="GO" id="GO:0009017">
    <property type="term" value="F:succinylglutamate desuccinylase activity"/>
    <property type="evidence" value="ECO:0007669"/>
    <property type="project" value="UniProtKB-UniRule"/>
</dbReference>
<evidence type="ECO:0000256" key="6">
    <source>
        <dbReference type="NCBIfam" id="TIGR03242"/>
    </source>
</evidence>
<feature type="domain" description="AstE/AspA barrel-sandwich hybrid" evidence="7">
    <location>
        <begin position="271"/>
        <end position="344"/>
    </location>
</feature>
<feature type="binding site" evidence="5">
    <location>
        <position position="69"/>
    </location>
    <ligand>
        <name>Zn(2+)</name>
        <dbReference type="ChEBI" id="CHEBI:29105"/>
    </ligand>
</feature>
<feature type="active site" evidence="5">
    <location>
        <position position="230"/>
    </location>
</feature>
<comment type="function">
    <text evidence="5">Transforms N(2)-succinylglutamate into succinate and glutamate.</text>
</comment>
<dbReference type="InterPro" id="IPR016681">
    <property type="entry name" value="SuccinylGlu_desuccinylase"/>
</dbReference>
<dbReference type="CDD" id="cd03855">
    <property type="entry name" value="M14_ASTE"/>
    <property type="match status" value="1"/>
</dbReference>
<dbReference type="SUPFAM" id="SSF53187">
    <property type="entry name" value="Zn-dependent exopeptidases"/>
    <property type="match status" value="1"/>
</dbReference>
<dbReference type="GO" id="GO:0016788">
    <property type="term" value="F:hydrolase activity, acting on ester bonds"/>
    <property type="evidence" value="ECO:0007669"/>
    <property type="project" value="UniProtKB-UniRule"/>
</dbReference>
<gene>
    <name evidence="5 9" type="primary">astE</name>
    <name evidence="9" type="ORF">CIK83_11135</name>
</gene>
<proteinExistence type="inferred from homology"/>
<comment type="catalytic activity">
    <reaction evidence="5">
        <text>N-succinyl-L-glutamate + H2O = L-glutamate + succinate</text>
        <dbReference type="Rhea" id="RHEA:15169"/>
        <dbReference type="ChEBI" id="CHEBI:15377"/>
        <dbReference type="ChEBI" id="CHEBI:29985"/>
        <dbReference type="ChEBI" id="CHEBI:30031"/>
        <dbReference type="ChEBI" id="CHEBI:58763"/>
        <dbReference type="EC" id="3.5.1.96"/>
    </reaction>
</comment>
<dbReference type="Gene3D" id="3.40.630.10">
    <property type="entry name" value="Zn peptidases"/>
    <property type="match status" value="1"/>
</dbReference>
<feature type="binding site" evidence="5">
    <location>
        <position position="66"/>
    </location>
    <ligand>
        <name>Zn(2+)</name>
        <dbReference type="ChEBI" id="CHEBI:29105"/>
    </ligand>
</feature>
<dbReference type="NCBIfam" id="NF003706">
    <property type="entry name" value="PRK05324.1"/>
    <property type="match status" value="1"/>
</dbReference>
<dbReference type="UniPathway" id="UPA00185">
    <property type="reaction ID" value="UER00283"/>
</dbReference>
<dbReference type="RefSeq" id="WP_086961275.1">
    <property type="nucleotide sequence ID" value="NZ_AP018681.1"/>
</dbReference>
<dbReference type="InterPro" id="IPR050178">
    <property type="entry name" value="AspA/AstE_fam"/>
</dbReference>
<name>A0A368LHC2_9VIBR</name>
<dbReference type="EC" id="3.5.1.96" evidence="5 6"/>
<organism evidence="9 10">
    <name type="scientific">Vibrio casei</name>
    <dbReference type="NCBI Taxonomy" id="673372"/>
    <lineage>
        <taxon>Bacteria</taxon>
        <taxon>Pseudomonadati</taxon>
        <taxon>Pseudomonadota</taxon>
        <taxon>Gammaproteobacteria</taxon>
        <taxon>Vibrionales</taxon>
        <taxon>Vibrionaceae</taxon>
        <taxon>Vibrio</taxon>
    </lineage>
</organism>
<evidence type="ECO:0000313" key="10">
    <source>
        <dbReference type="Proteomes" id="UP000252479"/>
    </source>
</evidence>
<dbReference type="EMBL" id="QPGL01000002">
    <property type="protein sequence ID" value="RCS70025.1"/>
    <property type="molecule type" value="Genomic_DNA"/>
</dbReference>
<evidence type="ECO:0000256" key="2">
    <source>
        <dbReference type="ARBA" id="ARBA00022723"/>
    </source>
</evidence>
<dbReference type="Proteomes" id="UP000252479">
    <property type="component" value="Unassembled WGS sequence"/>
</dbReference>
<dbReference type="InterPro" id="IPR055438">
    <property type="entry name" value="AstE_AspA_cat"/>
</dbReference>
<dbReference type="PIRSF" id="PIRSF017020">
    <property type="entry name" value="AstE"/>
    <property type="match status" value="1"/>
</dbReference>
<dbReference type="GO" id="GO:0019544">
    <property type="term" value="P:L-arginine catabolic process to L-glutamate"/>
    <property type="evidence" value="ECO:0007669"/>
    <property type="project" value="UniProtKB-UniRule"/>
</dbReference>
<keyword evidence="1 5" id="KW-0056">Arginine metabolism</keyword>
<keyword evidence="3 5" id="KW-0378">Hydrolase</keyword>
<dbReference type="OrthoDB" id="5290473at2"/>
<dbReference type="HAMAP" id="MF_00767">
    <property type="entry name" value="Arg_catab_AstE"/>
    <property type="match status" value="1"/>
</dbReference>
<comment type="caution">
    <text evidence="9">The sequence shown here is derived from an EMBL/GenBank/DDBJ whole genome shotgun (WGS) entry which is preliminary data.</text>
</comment>
<dbReference type="NCBIfam" id="TIGR03242">
    <property type="entry name" value="arg_catab_astE"/>
    <property type="match status" value="1"/>
</dbReference>
<dbReference type="GO" id="GO:0008270">
    <property type="term" value="F:zinc ion binding"/>
    <property type="evidence" value="ECO:0007669"/>
    <property type="project" value="UniProtKB-UniRule"/>
</dbReference>
<comment type="pathway">
    <text evidence="5">Amino-acid degradation; L-arginine degradation via AST pathway; L-glutamate and succinate from L-arginine: step 5/5.</text>
</comment>
<dbReference type="PANTHER" id="PTHR15162">
    <property type="entry name" value="ASPARTOACYLASE"/>
    <property type="match status" value="1"/>
</dbReference>
<evidence type="ECO:0000313" key="9">
    <source>
        <dbReference type="EMBL" id="RCS70025.1"/>
    </source>
</evidence>
<dbReference type="Pfam" id="PF24827">
    <property type="entry name" value="AstE_AspA_cat"/>
    <property type="match status" value="1"/>
</dbReference>
<evidence type="ECO:0000256" key="5">
    <source>
        <dbReference type="HAMAP-Rule" id="MF_00767"/>
    </source>
</evidence>
<keyword evidence="4 5" id="KW-0862">Zinc</keyword>
<feature type="binding site" evidence="5">
    <location>
        <position position="160"/>
    </location>
    <ligand>
        <name>Zn(2+)</name>
        <dbReference type="ChEBI" id="CHEBI:29105"/>
    </ligand>
</feature>
<evidence type="ECO:0000256" key="1">
    <source>
        <dbReference type="ARBA" id="ARBA00022503"/>
    </source>
</evidence>
<evidence type="ECO:0000259" key="8">
    <source>
        <dbReference type="Pfam" id="PF24827"/>
    </source>
</evidence>
<dbReference type="InterPro" id="IPR007036">
    <property type="entry name" value="Aste_AspA_hybrid_dom"/>
</dbReference>
<accession>A0A368LHC2</accession>
<evidence type="ECO:0000259" key="7">
    <source>
        <dbReference type="Pfam" id="PF04952"/>
    </source>
</evidence>
<comment type="similarity">
    <text evidence="5">Belongs to the AspA/AstE family. Succinylglutamate desuccinylase subfamily.</text>
</comment>
<feature type="domain" description="Succinylglutamate desuccinylase/Aspartoacylase catalytic" evidence="8">
    <location>
        <begin position="57"/>
        <end position="254"/>
    </location>
</feature>
<dbReference type="AlphaFoldDB" id="A0A368LHC2"/>
<dbReference type="GeneID" id="303189475"/>
<keyword evidence="10" id="KW-1185">Reference proteome</keyword>
<keyword evidence="2 5" id="KW-0479">Metal-binding</keyword>
<dbReference type="PANTHER" id="PTHR15162:SF7">
    <property type="entry name" value="SUCCINYLGLUTAMATE DESUCCINYLASE"/>
    <property type="match status" value="1"/>
</dbReference>
<comment type="cofactor">
    <cofactor evidence="5">
        <name>Zn(2+)</name>
        <dbReference type="ChEBI" id="CHEBI:29105"/>
    </cofactor>
    <text evidence="5">Binds 1 zinc ion per subunit.</text>
</comment>
<sequence>MFDFLSTTLNGCQSDQQSGETKQLVWQWLEEGVLLLEPKISSTKTSSNSGRLDKELDSVLLSAGVHGNETAPIEILNSIINDLICGDLDLRVRLLVMLGNINAMKSGERYLELDLNRLFSGQHTKFPDCAETQRAKQLEEVVRTFFEQASHGCRFHFDMHTAIRESHHQRFALLPYKESKIGKTQGIYSRIMFDWLSSAGIEAMVVNQAPSGTFSYFSSHYCFADSCTLELGKAKPFGKNDLSQFERINRGVRSMIRHGMASDHKEADTSDVKVYQVTQQLTKLTESFELNFSDSVKNFTSFQCGEILAQDGDITYQVEQPEEWVLFPNAKVRPGLRAGLMLVQIDQARLFE</sequence>
<protein>
    <recommendedName>
        <fullName evidence="5 6">Succinylglutamate desuccinylase</fullName>
        <ecNumber evidence="5 6">3.5.1.96</ecNumber>
    </recommendedName>
</protein>
<dbReference type="GO" id="GO:0019545">
    <property type="term" value="P:L-arginine catabolic process to succinate"/>
    <property type="evidence" value="ECO:0007669"/>
    <property type="project" value="UniProtKB-UniRule"/>
</dbReference>
<evidence type="ECO:0000256" key="4">
    <source>
        <dbReference type="ARBA" id="ARBA00022833"/>
    </source>
</evidence>
<dbReference type="Pfam" id="PF04952">
    <property type="entry name" value="AstE_AspA_hybrid"/>
    <property type="match status" value="1"/>
</dbReference>
<reference evidence="9 10" key="1">
    <citation type="journal article" date="2017" name="Elife">
        <title>Extensive horizontal gene transfer in cheese-associated bacteria.</title>
        <authorList>
            <person name="Bonham K.S."/>
            <person name="Wolfe B.E."/>
            <person name="Dutton R.J."/>
        </authorList>
    </citation>
    <scope>NUCLEOTIDE SEQUENCE [LARGE SCALE GENOMIC DNA]</scope>
    <source>
        <strain evidence="9 10">JB196</strain>
    </source>
</reference>
<evidence type="ECO:0000256" key="3">
    <source>
        <dbReference type="ARBA" id="ARBA00022801"/>
    </source>
</evidence>